<name>A0A6M0P3Q8_9BACI</name>
<proteinExistence type="predicted"/>
<protein>
    <submittedName>
        <fullName evidence="2">DUF2268 domain-containing protein</fullName>
    </submittedName>
</protein>
<feature type="domain" description="DUF2268" evidence="1">
    <location>
        <begin position="62"/>
        <end position="252"/>
    </location>
</feature>
<comment type="caution">
    <text evidence="2">The sequence shown here is derived from an EMBL/GenBank/DDBJ whole genome shotgun (WGS) entry which is preliminary data.</text>
</comment>
<dbReference type="InterPro" id="IPR018728">
    <property type="entry name" value="DUF2268"/>
</dbReference>
<reference evidence="2 3" key="2">
    <citation type="submission" date="2020-03" db="EMBL/GenBank/DDBJ databases">
        <title>Bacillus aquiflavi sp. nov., isolated from yellow water of strong flavor Chinese baijiu in Yibin region of China.</title>
        <authorList>
            <person name="Xie J."/>
        </authorList>
    </citation>
    <scope>NUCLEOTIDE SEQUENCE [LARGE SCALE GENOMIC DNA]</scope>
    <source>
        <strain evidence="2 3">Gsoil 114</strain>
    </source>
</reference>
<evidence type="ECO:0000259" key="1">
    <source>
        <dbReference type="Pfam" id="PF10026"/>
    </source>
</evidence>
<evidence type="ECO:0000313" key="3">
    <source>
        <dbReference type="Proteomes" id="UP000476934"/>
    </source>
</evidence>
<dbReference type="Proteomes" id="UP000476934">
    <property type="component" value="Unassembled WGS sequence"/>
</dbReference>
<keyword evidence="3" id="KW-1185">Reference proteome</keyword>
<organism evidence="2 3">
    <name type="scientific">Heyndrickxia ginsengihumi</name>
    <dbReference type="NCBI Taxonomy" id="363870"/>
    <lineage>
        <taxon>Bacteria</taxon>
        <taxon>Bacillati</taxon>
        <taxon>Bacillota</taxon>
        <taxon>Bacilli</taxon>
        <taxon>Bacillales</taxon>
        <taxon>Bacillaceae</taxon>
        <taxon>Heyndrickxia</taxon>
    </lineage>
</organism>
<dbReference type="Pfam" id="PF10026">
    <property type="entry name" value="DUF2268"/>
    <property type="match status" value="1"/>
</dbReference>
<accession>A0A6M0P3Q8</accession>
<dbReference type="AlphaFoldDB" id="A0A6M0P3Q8"/>
<reference evidence="2 3" key="1">
    <citation type="submission" date="2020-02" db="EMBL/GenBank/DDBJ databases">
        <authorList>
            <person name="Feng H."/>
        </authorList>
    </citation>
    <scope>NUCLEOTIDE SEQUENCE [LARGE SCALE GENOMIC DNA]</scope>
    <source>
        <strain evidence="2 3">Gsoil 114</strain>
    </source>
</reference>
<sequence>MGVIRTDQWLDEDFEHPEKLCQKAEPEQVGGEQFYRYLQTFGMYTPSRYTKANYTKLKDRKVWELIERWYQKYRKLWSGPESNIYIFPIQMKNPLFSGQSIQKSGVSFPNKIYLFLAPVDDIKEWEALFVHEYHHVTRMHYLNKDLMDYTLLDSLVFEGLAEHAVLEYCGEKYLAQSTKQYADRQLLRYWKSHFKDNLSRKKKESIHDQLLYGKSLLPNMIGYALGFKLIEDFKKNEGFKTTRYIKKDSSVFLQGDYS</sequence>
<gene>
    <name evidence="2" type="ORF">G4D61_02485</name>
</gene>
<evidence type="ECO:0000313" key="2">
    <source>
        <dbReference type="EMBL" id="NEY18835.1"/>
    </source>
</evidence>
<dbReference type="EMBL" id="JAAIWK010000002">
    <property type="protein sequence ID" value="NEY18835.1"/>
    <property type="molecule type" value="Genomic_DNA"/>
</dbReference>
<dbReference type="RefSeq" id="WP_025727509.1">
    <property type="nucleotide sequence ID" value="NZ_JBCNCJ010000033.1"/>
</dbReference>